<feature type="transmembrane region" description="Helical" evidence="1">
    <location>
        <begin position="90"/>
        <end position="110"/>
    </location>
</feature>
<accession>A0AAJ1EZB1</accession>
<name>A0AAJ1EZB1_9GAMM</name>
<feature type="transmembrane region" description="Helical" evidence="1">
    <location>
        <begin position="27"/>
        <end position="47"/>
    </location>
</feature>
<sequence>MIVFALLFYLLLAIAVALNLLPLWLLVSYAALGLFTFAVYGLDKRAAKKELQRTAEVKLWLLALIGGFAGAILAMGLFRHKTSKRSFLWPFFVATTVHLLLAAGLIWYMLGQGSVS</sequence>
<keyword evidence="1" id="KW-1133">Transmembrane helix</keyword>
<feature type="transmembrane region" description="Helical" evidence="1">
    <location>
        <begin position="59"/>
        <end position="78"/>
    </location>
</feature>
<protein>
    <submittedName>
        <fullName evidence="2">DUF1294 domain-containing protein</fullName>
    </submittedName>
</protein>
<dbReference type="AlphaFoldDB" id="A0AAJ1EZB1"/>
<evidence type="ECO:0000256" key="1">
    <source>
        <dbReference type="SAM" id="Phobius"/>
    </source>
</evidence>
<keyword evidence="1" id="KW-0472">Membrane</keyword>
<dbReference type="Proteomes" id="UP001297581">
    <property type="component" value="Unassembled WGS sequence"/>
</dbReference>
<dbReference type="EMBL" id="JAKUDL010000001">
    <property type="protein sequence ID" value="MCH4293073.1"/>
    <property type="molecule type" value="Genomic_DNA"/>
</dbReference>
<dbReference type="Pfam" id="PF06961">
    <property type="entry name" value="DUF1294"/>
    <property type="match status" value="1"/>
</dbReference>
<dbReference type="InterPro" id="IPR010718">
    <property type="entry name" value="DUF1294"/>
</dbReference>
<evidence type="ECO:0000313" key="3">
    <source>
        <dbReference type="Proteomes" id="UP001297581"/>
    </source>
</evidence>
<keyword evidence="1" id="KW-0812">Transmembrane</keyword>
<dbReference type="RefSeq" id="WP_240589689.1">
    <property type="nucleotide sequence ID" value="NZ_JAKUDL010000001.1"/>
</dbReference>
<organism evidence="2 3">
    <name type="scientific">Shewanella zhuhaiensis</name>
    <dbReference type="NCBI Taxonomy" id="2919576"/>
    <lineage>
        <taxon>Bacteria</taxon>
        <taxon>Pseudomonadati</taxon>
        <taxon>Pseudomonadota</taxon>
        <taxon>Gammaproteobacteria</taxon>
        <taxon>Alteromonadales</taxon>
        <taxon>Shewanellaceae</taxon>
        <taxon>Shewanella</taxon>
    </lineage>
</organism>
<reference evidence="2 3" key="1">
    <citation type="submission" date="2022-02" db="EMBL/GenBank/DDBJ databases">
        <title>The genome sequence of Shewanella sp. 3B26.</title>
        <authorList>
            <person name="Du J."/>
        </authorList>
    </citation>
    <scope>NUCLEOTIDE SEQUENCE [LARGE SCALE GENOMIC DNA]</scope>
    <source>
        <strain evidence="2 3">3B26</strain>
    </source>
</reference>
<proteinExistence type="predicted"/>
<comment type="caution">
    <text evidence="2">The sequence shown here is derived from an EMBL/GenBank/DDBJ whole genome shotgun (WGS) entry which is preliminary data.</text>
</comment>
<evidence type="ECO:0000313" key="2">
    <source>
        <dbReference type="EMBL" id="MCH4293073.1"/>
    </source>
</evidence>
<keyword evidence="3" id="KW-1185">Reference proteome</keyword>
<gene>
    <name evidence="2" type="ORF">MJ923_01980</name>
</gene>